<gene>
    <name evidence="7" type="ORF">CDL12_16525</name>
</gene>
<feature type="domain" description="C3H1-type" evidence="6">
    <location>
        <begin position="283"/>
        <end position="310"/>
    </location>
</feature>
<dbReference type="SUPFAM" id="SSF90229">
    <property type="entry name" value="CCCH zinc finger"/>
    <property type="match status" value="2"/>
</dbReference>
<dbReference type="Pfam" id="PF14608">
    <property type="entry name" value="zf-CCCH_2"/>
    <property type="match status" value="2"/>
</dbReference>
<feature type="compositionally biased region" description="Basic and acidic residues" evidence="5">
    <location>
        <begin position="110"/>
        <end position="126"/>
    </location>
</feature>
<keyword evidence="1 4" id="KW-0479">Metal-binding</keyword>
<dbReference type="InterPro" id="IPR041367">
    <property type="entry name" value="Znf-CCCH_4"/>
</dbReference>
<feature type="region of interest" description="Disordered" evidence="5">
    <location>
        <begin position="406"/>
        <end position="475"/>
    </location>
</feature>
<dbReference type="Gene3D" id="4.10.1000.10">
    <property type="entry name" value="Zinc finger, CCCH-type"/>
    <property type="match status" value="2"/>
</dbReference>
<name>A0A2G9H024_9LAMI</name>
<dbReference type="STRING" id="429701.A0A2G9H024"/>
<evidence type="ECO:0000256" key="3">
    <source>
        <dbReference type="ARBA" id="ARBA00022833"/>
    </source>
</evidence>
<dbReference type="AlphaFoldDB" id="A0A2G9H024"/>
<feature type="region of interest" description="Disordered" evidence="5">
    <location>
        <begin position="794"/>
        <end position="828"/>
    </location>
</feature>
<evidence type="ECO:0000256" key="2">
    <source>
        <dbReference type="ARBA" id="ARBA00022771"/>
    </source>
</evidence>
<feature type="zinc finger region" description="C3H1-type" evidence="4">
    <location>
        <begin position="334"/>
        <end position="360"/>
    </location>
</feature>
<reference evidence="8" key="1">
    <citation type="journal article" date="2018" name="Gigascience">
        <title>Genome assembly of the Pink Ipe (Handroanthus impetiginosus, Bignoniaceae), a highly valued, ecologically keystone Neotropical timber forest tree.</title>
        <authorList>
            <person name="Silva-Junior O.B."/>
            <person name="Grattapaglia D."/>
            <person name="Novaes E."/>
            <person name="Collevatti R.G."/>
        </authorList>
    </citation>
    <scope>NUCLEOTIDE SEQUENCE [LARGE SCALE GENOMIC DNA]</scope>
    <source>
        <strain evidence="8">cv. UFG-1</strain>
    </source>
</reference>
<dbReference type="InterPro" id="IPR036855">
    <property type="entry name" value="Znf_CCCH_sf"/>
</dbReference>
<dbReference type="PANTHER" id="PTHR36886">
    <property type="entry name" value="PROTEIN FRIGIDA-ESSENTIAL 1"/>
    <property type="match status" value="1"/>
</dbReference>
<accession>A0A2G9H024</accession>
<dbReference type="InterPro" id="IPR000571">
    <property type="entry name" value="Znf_CCCH"/>
</dbReference>
<organism evidence="7 8">
    <name type="scientific">Handroanthus impetiginosus</name>
    <dbReference type="NCBI Taxonomy" id="429701"/>
    <lineage>
        <taxon>Eukaryota</taxon>
        <taxon>Viridiplantae</taxon>
        <taxon>Streptophyta</taxon>
        <taxon>Embryophyta</taxon>
        <taxon>Tracheophyta</taxon>
        <taxon>Spermatophyta</taxon>
        <taxon>Magnoliopsida</taxon>
        <taxon>eudicotyledons</taxon>
        <taxon>Gunneridae</taxon>
        <taxon>Pentapetalae</taxon>
        <taxon>asterids</taxon>
        <taxon>lamiids</taxon>
        <taxon>Lamiales</taxon>
        <taxon>Bignoniaceae</taxon>
        <taxon>Crescentiina</taxon>
        <taxon>Tabebuia alliance</taxon>
        <taxon>Handroanthus</taxon>
    </lineage>
</organism>
<dbReference type="PROSITE" id="PS50103">
    <property type="entry name" value="ZF_C3H1"/>
    <property type="match status" value="3"/>
</dbReference>
<sequence length="914" mass="101279">MGERRKRKSLWDAEGETRHFSGMGEHNSWTGKEHHSGHNSGRYHEFSASGTYTALRSRDHSGHPSWESIEETPVASRSSGFIRIRHNAPEGKELGGGNRDYQNMSPGFDGMERRKYDHSHENDQSHSRRYLGRGRSRSRSRSRTRGRSRSGSLSRGRGRSRSRSRSDGGGRGVSRSRSPVGDYRRQSYGWGERRSVPDKSSQICRDFAAGRCRKGTQCRFLHPKNVSREDGDHIGDDTAERSRNRTDRGQISKHSYSRGHGFDLRGDVSAPYHGEDEQFPNKSRSAVPCKDFMKGKCRWGDNCRFSHHFASDETFGRGARYTSFDKDIEHQSHNSGKPLCKYFAAGRCDRDNCRFSHEDPKFNSLEGRQCEVTDGQSSHDNSNQWNGRTWNDATRILDNVKSGGWGETTVPITNSSSETTEAKNVDKWASSPVNENRSWGMPEWTNSSVSPDKQPSPPVGSGGYGGNIGTTESSGKENLANEQEHLLLHGLQLQNKHGNPNVLGQGTLQEDASLPMKAWQQNVSPVSHMQQQQQGVVESNLVRSVQSDVLDELKVSTNTTHPIPLSGQIVNQNGESALPGHSSISNETDVGQHMLHSNPSNGVSGDLNGPETHLVAPLNWQSQMQNHQKAVQVAGMVQQFFPNTLTSEQSAQLTNSQVAVADQHVAPVTNPPLFPTPIFSNEQSQKNAAVEVPNTWATMPSFPNTLGNVPLINTTNVQPDPVRVSHIPVNPVQNGGDTNEQGNHAEQNYQIQVGQSSLVPAVGTESDDSKMGHLGSPKLKQETVLANPEVDDCNKATSEESKGVQNNKQSEILDGNGKAEEGSANKDDKGMRIFKNSLIEFVKDILKPTWKEGRMSREVHKTIVKKVVDKVTSTIQPDHIPRTQEKVEQYLSFSKPKIAKLVQAYVGRCLKTES</sequence>
<feature type="compositionally biased region" description="Basic and acidic residues" evidence="5">
    <location>
        <begin position="226"/>
        <end position="250"/>
    </location>
</feature>
<keyword evidence="8" id="KW-1185">Reference proteome</keyword>
<feature type="domain" description="C3H1-type" evidence="6">
    <location>
        <begin position="334"/>
        <end position="360"/>
    </location>
</feature>
<feature type="domain" description="C3H1-type" evidence="6">
    <location>
        <begin position="198"/>
        <end position="225"/>
    </location>
</feature>
<dbReference type="InterPro" id="IPR052650">
    <property type="entry name" value="Zinc_finger_CCCH"/>
</dbReference>
<dbReference type="OrthoDB" id="411372at2759"/>
<feature type="region of interest" description="Disordered" evidence="5">
    <location>
        <begin position="224"/>
        <end position="285"/>
    </location>
</feature>
<evidence type="ECO:0000256" key="4">
    <source>
        <dbReference type="PROSITE-ProRule" id="PRU00723"/>
    </source>
</evidence>
<evidence type="ECO:0000313" key="8">
    <source>
        <dbReference type="Proteomes" id="UP000231279"/>
    </source>
</evidence>
<keyword evidence="2 4" id="KW-0863">Zinc-finger</keyword>
<proteinExistence type="predicted"/>
<evidence type="ECO:0000259" key="6">
    <source>
        <dbReference type="PROSITE" id="PS50103"/>
    </source>
</evidence>
<dbReference type="PANTHER" id="PTHR36886:SF8">
    <property type="entry name" value="ZINC FINGER CCCH DOMAIN-CONTAINING PROTEIN 38"/>
    <property type="match status" value="1"/>
</dbReference>
<dbReference type="Pfam" id="PF18044">
    <property type="entry name" value="zf-CCCH_4"/>
    <property type="match status" value="1"/>
</dbReference>
<dbReference type="SMART" id="SM00356">
    <property type="entry name" value="ZnF_C3H1"/>
    <property type="match status" value="3"/>
</dbReference>
<feature type="compositionally biased region" description="Basic and acidic residues" evidence="5">
    <location>
        <begin position="1"/>
        <end position="19"/>
    </location>
</feature>
<evidence type="ECO:0000256" key="5">
    <source>
        <dbReference type="SAM" id="MobiDB-lite"/>
    </source>
</evidence>
<protein>
    <recommendedName>
        <fullName evidence="6">C3H1-type domain-containing protein</fullName>
    </recommendedName>
</protein>
<dbReference type="GO" id="GO:0008270">
    <property type="term" value="F:zinc ion binding"/>
    <property type="evidence" value="ECO:0007669"/>
    <property type="project" value="UniProtKB-KW"/>
</dbReference>
<feature type="region of interest" description="Disordered" evidence="5">
    <location>
        <begin position="1"/>
        <end position="201"/>
    </location>
</feature>
<feature type="compositionally biased region" description="Basic and acidic residues" evidence="5">
    <location>
        <begin position="817"/>
        <end position="828"/>
    </location>
</feature>
<feature type="compositionally biased region" description="Polar residues" evidence="5">
    <location>
        <begin position="444"/>
        <end position="453"/>
    </location>
</feature>
<keyword evidence="3 4" id="KW-0862">Zinc</keyword>
<comment type="caution">
    <text evidence="7">The sequence shown here is derived from an EMBL/GenBank/DDBJ whole genome shotgun (WGS) entry which is preliminary data.</text>
</comment>
<evidence type="ECO:0000256" key="1">
    <source>
        <dbReference type="ARBA" id="ARBA00022723"/>
    </source>
</evidence>
<feature type="compositionally biased region" description="Basic residues" evidence="5">
    <location>
        <begin position="127"/>
        <end position="148"/>
    </location>
</feature>
<feature type="compositionally biased region" description="Polar residues" evidence="5">
    <location>
        <begin position="410"/>
        <end position="419"/>
    </location>
</feature>
<dbReference type="Proteomes" id="UP000231279">
    <property type="component" value="Unassembled WGS sequence"/>
</dbReference>
<feature type="zinc finger region" description="C3H1-type" evidence="4">
    <location>
        <begin position="198"/>
        <end position="225"/>
    </location>
</feature>
<feature type="zinc finger region" description="C3H1-type" evidence="4">
    <location>
        <begin position="283"/>
        <end position="310"/>
    </location>
</feature>
<dbReference type="EMBL" id="NKXS01003090">
    <property type="protein sequence ID" value="PIN10876.1"/>
    <property type="molecule type" value="Genomic_DNA"/>
</dbReference>
<evidence type="ECO:0000313" key="7">
    <source>
        <dbReference type="EMBL" id="PIN10876.1"/>
    </source>
</evidence>